<comment type="caution">
    <text evidence="3">The sequence shown here is derived from an EMBL/GenBank/DDBJ whole genome shotgun (WGS) entry which is preliminary data.</text>
</comment>
<keyword evidence="3" id="KW-0418">Kinase</keyword>
<feature type="non-terminal residue" evidence="3">
    <location>
        <position position="134"/>
    </location>
</feature>
<name>A0A2R6R8T2_ACTCC</name>
<protein>
    <submittedName>
        <fullName evidence="3">Serine/threonine-protein kinase</fullName>
    </submittedName>
</protein>
<organism evidence="3 4">
    <name type="scientific">Actinidia chinensis var. chinensis</name>
    <name type="common">Chinese soft-hair kiwi</name>
    <dbReference type="NCBI Taxonomy" id="1590841"/>
    <lineage>
        <taxon>Eukaryota</taxon>
        <taxon>Viridiplantae</taxon>
        <taxon>Streptophyta</taxon>
        <taxon>Embryophyta</taxon>
        <taxon>Tracheophyta</taxon>
        <taxon>Spermatophyta</taxon>
        <taxon>Magnoliopsida</taxon>
        <taxon>eudicotyledons</taxon>
        <taxon>Gunneridae</taxon>
        <taxon>Pentapetalae</taxon>
        <taxon>asterids</taxon>
        <taxon>Ericales</taxon>
        <taxon>Actinidiaceae</taxon>
        <taxon>Actinidia</taxon>
    </lineage>
</organism>
<evidence type="ECO:0000313" key="4">
    <source>
        <dbReference type="Proteomes" id="UP000241394"/>
    </source>
</evidence>
<keyword evidence="3" id="KW-0808">Transferase</keyword>
<dbReference type="GO" id="GO:0016301">
    <property type="term" value="F:kinase activity"/>
    <property type="evidence" value="ECO:0007669"/>
    <property type="project" value="UniProtKB-KW"/>
</dbReference>
<dbReference type="Gramene" id="PSS23958">
    <property type="protein sequence ID" value="PSS23958"/>
    <property type="gene ID" value="CEY00_Acc08816"/>
</dbReference>
<evidence type="ECO:0000256" key="2">
    <source>
        <dbReference type="SAM" id="Phobius"/>
    </source>
</evidence>
<feature type="region of interest" description="Disordered" evidence="1">
    <location>
        <begin position="59"/>
        <end position="78"/>
    </location>
</feature>
<dbReference type="InParanoid" id="A0A2R6R8T2"/>
<keyword evidence="2" id="KW-0812">Transmembrane</keyword>
<reference evidence="3 4" key="1">
    <citation type="submission" date="2017-07" db="EMBL/GenBank/DDBJ databases">
        <title>An improved, manually edited Actinidia chinensis var. chinensis (kiwifruit) genome highlights the challenges associated with draft genomes and gene prediction in plants.</title>
        <authorList>
            <person name="Pilkington S."/>
            <person name="Crowhurst R."/>
            <person name="Hilario E."/>
            <person name="Nardozza S."/>
            <person name="Fraser L."/>
            <person name="Peng Y."/>
            <person name="Gunaseelan K."/>
            <person name="Simpson R."/>
            <person name="Tahir J."/>
            <person name="Deroles S."/>
            <person name="Templeton K."/>
            <person name="Luo Z."/>
            <person name="Davy M."/>
            <person name="Cheng C."/>
            <person name="Mcneilage M."/>
            <person name="Scaglione D."/>
            <person name="Liu Y."/>
            <person name="Zhang Q."/>
            <person name="Datson P."/>
            <person name="De Silva N."/>
            <person name="Gardiner S."/>
            <person name="Bassett H."/>
            <person name="Chagne D."/>
            <person name="Mccallum J."/>
            <person name="Dzierzon H."/>
            <person name="Deng C."/>
            <person name="Wang Y.-Y."/>
            <person name="Barron N."/>
            <person name="Manako K."/>
            <person name="Bowen J."/>
            <person name="Foster T."/>
            <person name="Erridge Z."/>
            <person name="Tiffin H."/>
            <person name="Waite C."/>
            <person name="Davies K."/>
            <person name="Grierson E."/>
            <person name="Laing W."/>
            <person name="Kirk R."/>
            <person name="Chen X."/>
            <person name="Wood M."/>
            <person name="Montefiori M."/>
            <person name="Brummell D."/>
            <person name="Schwinn K."/>
            <person name="Catanach A."/>
            <person name="Fullerton C."/>
            <person name="Li D."/>
            <person name="Meiyalaghan S."/>
            <person name="Nieuwenhuizen N."/>
            <person name="Read N."/>
            <person name="Prakash R."/>
            <person name="Hunter D."/>
            <person name="Zhang H."/>
            <person name="Mckenzie M."/>
            <person name="Knabel M."/>
            <person name="Harris A."/>
            <person name="Allan A."/>
            <person name="Chen A."/>
            <person name="Janssen B."/>
            <person name="Plunkett B."/>
            <person name="Dwamena C."/>
            <person name="Voogd C."/>
            <person name="Leif D."/>
            <person name="Lafferty D."/>
            <person name="Souleyre E."/>
            <person name="Varkonyi-Gasic E."/>
            <person name="Gambi F."/>
            <person name="Hanley J."/>
            <person name="Yao J.-L."/>
            <person name="Cheung J."/>
            <person name="David K."/>
            <person name="Warren B."/>
            <person name="Marsh K."/>
            <person name="Snowden K."/>
            <person name="Lin-Wang K."/>
            <person name="Brian L."/>
            <person name="Martinez-Sanchez M."/>
            <person name="Wang M."/>
            <person name="Ileperuma N."/>
            <person name="Macnee N."/>
            <person name="Campin R."/>
            <person name="Mcatee P."/>
            <person name="Drummond R."/>
            <person name="Espley R."/>
            <person name="Ireland H."/>
            <person name="Wu R."/>
            <person name="Atkinson R."/>
            <person name="Karunairetnam S."/>
            <person name="Bulley S."/>
            <person name="Chunkath S."/>
            <person name="Hanley Z."/>
            <person name="Storey R."/>
            <person name="Thrimawithana A."/>
            <person name="Thomson S."/>
            <person name="David C."/>
            <person name="Testolin R."/>
        </authorList>
    </citation>
    <scope>NUCLEOTIDE SEQUENCE [LARGE SCALE GENOMIC DNA]</scope>
    <source>
        <strain evidence="4">cv. Red5</strain>
        <tissue evidence="3">Young leaf</tissue>
    </source>
</reference>
<keyword evidence="4" id="KW-1185">Reference proteome</keyword>
<dbReference type="EMBL" id="NKQK01000008">
    <property type="protein sequence ID" value="PSS23958.1"/>
    <property type="molecule type" value="Genomic_DNA"/>
</dbReference>
<gene>
    <name evidence="3" type="ORF">CEY00_Acc08816</name>
</gene>
<accession>A0A2R6R8T2</accession>
<feature type="transmembrane region" description="Helical" evidence="2">
    <location>
        <begin position="12"/>
        <end position="31"/>
    </location>
</feature>
<proteinExistence type="predicted"/>
<keyword evidence="2" id="KW-0472">Membrane</keyword>
<evidence type="ECO:0000256" key="1">
    <source>
        <dbReference type="SAM" id="MobiDB-lite"/>
    </source>
</evidence>
<dbReference type="Proteomes" id="UP000241394">
    <property type="component" value="Chromosome LG8"/>
</dbReference>
<reference evidence="4" key="2">
    <citation type="journal article" date="2018" name="BMC Genomics">
        <title>A manually annotated Actinidia chinensis var. chinensis (kiwifruit) genome highlights the challenges associated with draft genomes and gene prediction in plants.</title>
        <authorList>
            <person name="Pilkington S.M."/>
            <person name="Crowhurst R."/>
            <person name="Hilario E."/>
            <person name="Nardozza S."/>
            <person name="Fraser L."/>
            <person name="Peng Y."/>
            <person name="Gunaseelan K."/>
            <person name="Simpson R."/>
            <person name="Tahir J."/>
            <person name="Deroles S.C."/>
            <person name="Templeton K."/>
            <person name="Luo Z."/>
            <person name="Davy M."/>
            <person name="Cheng C."/>
            <person name="McNeilage M."/>
            <person name="Scaglione D."/>
            <person name="Liu Y."/>
            <person name="Zhang Q."/>
            <person name="Datson P."/>
            <person name="De Silva N."/>
            <person name="Gardiner S.E."/>
            <person name="Bassett H."/>
            <person name="Chagne D."/>
            <person name="McCallum J."/>
            <person name="Dzierzon H."/>
            <person name="Deng C."/>
            <person name="Wang Y.Y."/>
            <person name="Barron L."/>
            <person name="Manako K."/>
            <person name="Bowen J."/>
            <person name="Foster T.M."/>
            <person name="Erridge Z.A."/>
            <person name="Tiffin H."/>
            <person name="Waite C.N."/>
            <person name="Davies K.M."/>
            <person name="Grierson E.P."/>
            <person name="Laing W.A."/>
            <person name="Kirk R."/>
            <person name="Chen X."/>
            <person name="Wood M."/>
            <person name="Montefiori M."/>
            <person name="Brummell D.A."/>
            <person name="Schwinn K.E."/>
            <person name="Catanach A."/>
            <person name="Fullerton C."/>
            <person name="Li D."/>
            <person name="Meiyalaghan S."/>
            <person name="Nieuwenhuizen N."/>
            <person name="Read N."/>
            <person name="Prakash R."/>
            <person name="Hunter D."/>
            <person name="Zhang H."/>
            <person name="McKenzie M."/>
            <person name="Knabel M."/>
            <person name="Harris A."/>
            <person name="Allan A.C."/>
            <person name="Gleave A."/>
            <person name="Chen A."/>
            <person name="Janssen B.J."/>
            <person name="Plunkett B."/>
            <person name="Ampomah-Dwamena C."/>
            <person name="Voogd C."/>
            <person name="Leif D."/>
            <person name="Lafferty D."/>
            <person name="Souleyre E.J.F."/>
            <person name="Varkonyi-Gasic E."/>
            <person name="Gambi F."/>
            <person name="Hanley J."/>
            <person name="Yao J.L."/>
            <person name="Cheung J."/>
            <person name="David K.M."/>
            <person name="Warren B."/>
            <person name="Marsh K."/>
            <person name="Snowden K.C."/>
            <person name="Lin-Wang K."/>
            <person name="Brian L."/>
            <person name="Martinez-Sanchez M."/>
            <person name="Wang M."/>
            <person name="Ileperuma N."/>
            <person name="Macnee N."/>
            <person name="Campin R."/>
            <person name="McAtee P."/>
            <person name="Drummond R.S.M."/>
            <person name="Espley R.V."/>
            <person name="Ireland H.S."/>
            <person name="Wu R."/>
            <person name="Atkinson R.G."/>
            <person name="Karunairetnam S."/>
            <person name="Bulley S."/>
            <person name="Chunkath S."/>
            <person name="Hanley Z."/>
            <person name="Storey R."/>
            <person name="Thrimawithana A.H."/>
            <person name="Thomson S."/>
            <person name="David C."/>
            <person name="Testolin R."/>
            <person name="Huang H."/>
            <person name="Hellens R.P."/>
            <person name="Schaffer R.J."/>
        </authorList>
    </citation>
    <scope>NUCLEOTIDE SEQUENCE [LARGE SCALE GENOMIC DNA]</scope>
    <source>
        <strain evidence="4">cv. Red5</strain>
    </source>
</reference>
<sequence length="134" mass="15258">MYLILIDQFIMMFKILALGLFIIWLVYVALLRPSNEEGERRKKKGTSRQDTIKKVCVRTSPSFDRPGTSRERNNLQRGDIMTRQSVPGQNVVVVRPRTSNGTTVHLIAEEEAVCKRCSNNILNSENILMTKCGC</sequence>
<evidence type="ECO:0000313" key="3">
    <source>
        <dbReference type="EMBL" id="PSS23958.1"/>
    </source>
</evidence>
<keyword evidence="2" id="KW-1133">Transmembrane helix</keyword>
<dbReference type="AlphaFoldDB" id="A0A2R6R8T2"/>